<organism evidence="2 3">
    <name type="scientific">Streptomyces phaeolivaceus</name>
    <dbReference type="NCBI Taxonomy" id="2653200"/>
    <lineage>
        <taxon>Bacteria</taxon>
        <taxon>Bacillati</taxon>
        <taxon>Actinomycetota</taxon>
        <taxon>Actinomycetes</taxon>
        <taxon>Kitasatosporales</taxon>
        <taxon>Streptomycetaceae</taxon>
        <taxon>Streptomyces</taxon>
    </lineage>
</organism>
<name>A0A5P8KDU4_9ACTN</name>
<feature type="region of interest" description="Disordered" evidence="1">
    <location>
        <begin position="15"/>
        <end position="54"/>
    </location>
</feature>
<feature type="compositionally biased region" description="Basic and acidic residues" evidence="1">
    <location>
        <begin position="15"/>
        <end position="31"/>
    </location>
</feature>
<evidence type="ECO:0000313" key="2">
    <source>
        <dbReference type="EMBL" id="QFR01494.1"/>
    </source>
</evidence>
<evidence type="ECO:0000256" key="1">
    <source>
        <dbReference type="SAM" id="MobiDB-lite"/>
    </source>
</evidence>
<gene>
    <name evidence="2" type="ORF">F9278_40885</name>
</gene>
<dbReference type="AlphaFoldDB" id="A0A5P8KDU4"/>
<dbReference type="KEGG" id="sphv:F9278_40885"/>
<accession>A0A5P8KDU4</accession>
<protein>
    <submittedName>
        <fullName evidence="2">Uncharacterized protein</fullName>
    </submittedName>
</protein>
<evidence type="ECO:0000313" key="3">
    <source>
        <dbReference type="Proteomes" id="UP000327294"/>
    </source>
</evidence>
<reference evidence="2 3" key="1">
    <citation type="submission" date="2019-10" db="EMBL/GenBank/DDBJ databases">
        <title>Streptomyces sp. strain GY16 isolated from leaves of Broussonetia papyrifera.</title>
        <authorList>
            <person name="Mo P."/>
        </authorList>
    </citation>
    <scope>NUCLEOTIDE SEQUENCE [LARGE SCALE GENOMIC DNA]</scope>
    <source>
        <strain evidence="2 3">GY16</strain>
    </source>
</reference>
<keyword evidence="3" id="KW-1185">Reference proteome</keyword>
<proteinExistence type="predicted"/>
<dbReference type="EMBL" id="CP045096">
    <property type="protein sequence ID" value="QFR01494.1"/>
    <property type="molecule type" value="Genomic_DNA"/>
</dbReference>
<sequence length="71" mass="7756">MALLGVVWAAEWRGEEGRRGEGRRGEERRGAEAGGGGSGRGRREQRGLLNSWSVLHRAGTGRTRRCRRGGP</sequence>
<dbReference type="Proteomes" id="UP000327294">
    <property type="component" value="Chromosome"/>
</dbReference>